<accession>A0A0C1C556</accession>
<dbReference type="PATRIC" id="fig|83552.4.peg.217"/>
<dbReference type="RefSeq" id="WP_013924547.1">
    <property type="nucleotide sequence ID" value="NZ_JSAM01000014.1"/>
</dbReference>
<proteinExistence type="predicted"/>
<reference evidence="1 2" key="1">
    <citation type="journal article" date="2014" name="Mol. Biol. Evol.">
        <title>Massive expansion of Ubiquitination-related gene families within the Chlamydiae.</title>
        <authorList>
            <person name="Domman D."/>
            <person name="Collingro A."/>
            <person name="Lagkouvardos I."/>
            <person name="Gehre L."/>
            <person name="Weinmaier T."/>
            <person name="Rattei T."/>
            <person name="Subtil A."/>
            <person name="Horn M."/>
        </authorList>
    </citation>
    <scope>NUCLEOTIDE SEQUENCE [LARGE SCALE GENOMIC DNA]</scope>
    <source>
        <strain evidence="1 2">OEW1</strain>
    </source>
</reference>
<dbReference type="Proteomes" id="UP000031307">
    <property type="component" value="Unassembled WGS sequence"/>
</dbReference>
<sequence length="283" mass="32099">MMDIEKQYADLLTLTQLYVFQEHQLKDWTLAESQAFTYFKKRAQSQKEAKLSPKTAPINPSFTPLPIAATTPQAPPKKKPLLSAILAKEENKTTLAKESEASPAKTQAEWHLELPPTPTADSFEPFHAAFQKLFPARTLTTHIPDDAEARQKKELWKLPQSSPAVIILSFGEPSKLSLFLQNLAKAIEHLVPQPVEIRSAFSIEALNEWSALFQSQDLRLIIATDAGIQSCPQLIPFYRETQKQSRHYLDRIPLLLLSDLSLYLKEPKLKLSLWQVLCEMLKS</sequence>
<dbReference type="EMBL" id="JSAM01000014">
    <property type="protein sequence ID" value="KIA78566.1"/>
    <property type="molecule type" value="Genomic_DNA"/>
</dbReference>
<organism evidence="1 2">
    <name type="scientific">Parachlamydia acanthamoebae</name>
    <dbReference type="NCBI Taxonomy" id="83552"/>
    <lineage>
        <taxon>Bacteria</taxon>
        <taxon>Pseudomonadati</taxon>
        <taxon>Chlamydiota</taxon>
        <taxon>Chlamydiia</taxon>
        <taxon>Parachlamydiales</taxon>
        <taxon>Parachlamydiaceae</taxon>
        <taxon>Parachlamydia</taxon>
    </lineage>
</organism>
<name>A0A0C1C556_9BACT</name>
<protein>
    <submittedName>
        <fullName evidence="1">Uncharacterized protein</fullName>
    </submittedName>
</protein>
<gene>
    <name evidence="1" type="ORF">DB43_DT00030</name>
</gene>
<evidence type="ECO:0000313" key="2">
    <source>
        <dbReference type="Proteomes" id="UP000031307"/>
    </source>
</evidence>
<dbReference type="AlphaFoldDB" id="A0A0C1C556"/>
<evidence type="ECO:0000313" key="1">
    <source>
        <dbReference type="EMBL" id="KIA78566.1"/>
    </source>
</evidence>
<comment type="caution">
    <text evidence="1">The sequence shown here is derived from an EMBL/GenBank/DDBJ whole genome shotgun (WGS) entry which is preliminary data.</text>
</comment>
<dbReference type="OMA" id="WRAICNE"/>